<protein>
    <recommendedName>
        <fullName evidence="4">DUF4129 domain-containing protein</fullName>
    </recommendedName>
</protein>
<dbReference type="EMBL" id="CP134537">
    <property type="protein sequence ID" value="WNH09537.1"/>
    <property type="molecule type" value="Genomic_DNA"/>
</dbReference>
<keyword evidence="1" id="KW-1133">Transmembrane helix</keyword>
<reference evidence="2 3" key="1">
    <citation type="submission" date="2023-09" db="EMBL/GenBank/DDBJ databases">
        <title>Thalassobella suaedae gen. nov., sp. nov., a marine bacterium of the family Flavobacteriaceae isolated from a halophyte Suaeda japonica.</title>
        <authorList>
            <person name="Lee S.Y."/>
            <person name="Hwang C.Y."/>
        </authorList>
    </citation>
    <scope>NUCLEOTIDE SEQUENCE [LARGE SCALE GENOMIC DNA]</scope>
    <source>
        <strain evidence="2 3">HL-DH14</strain>
    </source>
</reference>
<gene>
    <name evidence="2" type="ORF">RHP51_02000</name>
</gene>
<keyword evidence="1" id="KW-0472">Membrane</keyword>
<sequence length="228" mass="26489">MIIANYQTASCSSNFQEPEQIRQFDDDFKDHYSGNKYNYEGKKIVGETPSGSGKYEDYKNKKPRIKEDNDSNSFSMNLGPLAWLFYAALVIAVAYLVYILFNEGGSGLFSSKQHQKINNYEDITAENIENANISSLIKNAENSNDYRLAIRFYYLLVLKNLSLNNYIKFEDDKTNAEYLNEINNKPFSDKFAYSSYLYNYIWYGEFSLDANQYNNAKSNFETLLKHIK</sequence>
<evidence type="ECO:0000313" key="3">
    <source>
        <dbReference type="Proteomes" id="UP001302806"/>
    </source>
</evidence>
<evidence type="ECO:0008006" key="4">
    <source>
        <dbReference type="Google" id="ProtNLM"/>
    </source>
</evidence>
<name>A0ABY9XUA9_9FLAO</name>
<dbReference type="RefSeq" id="WP_415865989.1">
    <property type="nucleotide sequence ID" value="NZ_CP134537.1"/>
</dbReference>
<proteinExistence type="predicted"/>
<organism evidence="2 3">
    <name type="scientific">Thalassobellus suaedae</name>
    <dbReference type="NCBI Taxonomy" id="3074124"/>
    <lineage>
        <taxon>Bacteria</taxon>
        <taxon>Pseudomonadati</taxon>
        <taxon>Bacteroidota</taxon>
        <taxon>Flavobacteriia</taxon>
        <taxon>Flavobacteriales</taxon>
        <taxon>Flavobacteriaceae</taxon>
        <taxon>Thalassobellus</taxon>
    </lineage>
</organism>
<accession>A0ABY9XUA9</accession>
<evidence type="ECO:0000313" key="2">
    <source>
        <dbReference type="EMBL" id="WNH09537.1"/>
    </source>
</evidence>
<feature type="transmembrane region" description="Helical" evidence="1">
    <location>
        <begin position="81"/>
        <end position="101"/>
    </location>
</feature>
<evidence type="ECO:0000256" key="1">
    <source>
        <dbReference type="SAM" id="Phobius"/>
    </source>
</evidence>
<keyword evidence="1" id="KW-0812">Transmembrane</keyword>
<dbReference type="Proteomes" id="UP001302806">
    <property type="component" value="Chromosome"/>
</dbReference>